<reference evidence="4" key="1">
    <citation type="submission" date="2019-10" db="EMBL/GenBank/DDBJ databases">
        <title>Lacipirellula parvula gen. nov., sp. nov., representing a lineage of planctomycetes widespread in freshwater anoxic habitats, and description of the family Lacipirellulaceae.</title>
        <authorList>
            <person name="Dedysh S.N."/>
            <person name="Kulichevskaya I.S."/>
            <person name="Beletsky A.V."/>
            <person name="Rakitin A.L."/>
            <person name="Mardanov A.V."/>
            <person name="Ivanova A.A."/>
            <person name="Saltykova V.X."/>
            <person name="Rijpstra W.I.C."/>
            <person name="Sinninghe Damste J.S."/>
            <person name="Ravin N.V."/>
        </authorList>
    </citation>
    <scope>NUCLEOTIDE SEQUENCE [LARGE SCALE GENOMIC DNA]</scope>
    <source>
        <strain evidence="4">PX69</strain>
    </source>
</reference>
<dbReference type="EMBL" id="AP021861">
    <property type="protein sequence ID" value="BBO32080.1"/>
    <property type="molecule type" value="Genomic_DNA"/>
</dbReference>
<dbReference type="PANTHER" id="PTHR23150:SF19">
    <property type="entry name" value="FORMYLGLYCINE-GENERATING ENZYME"/>
    <property type="match status" value="1"/>
</dbReference>
<dbReference type="InterPro" id="IPR051043">
    <property type="entry name" value="Sulfatase_Mod_Factor_Kinase"/>
</dbReference>
<keyword evidence="1" id="KW-0732">Signal</keyword>
<dbReference type="PANTHER" id="PTHR23150">
    <property type="entry name" value="SULFATASE MODIFYING FACTOR 1, 2"/>
    <property type="match status" value="1"/>
</dbReference>
<dbReference type="KEGG" id="lpav:PLANPX_1692"/>
<dbReference type="SUPFAM" id="SSF56436">
    <property type="entry name" value="C-type lectin-like"/>
    <property type="match status" value="1"/>
</dbReference>
<protein>
    <recommendedName>
        <fullName evidence="2">Sulfatase-modifying factor enzyme-like domain-containing protein</fullName>
    </recommendedName>
</protein>
<dbReference type="Pfam" id="PF03781">
    <property type="entry name" value="FGE-sulfatase"/>
    <property type="match status" value="1"/>
</dbReference>
<evidence type="ECO:0000313" key="4">
    <source>
        <dbReference type="Proteomes" id="UP000326837"/>
    </source>
</evidence>
<dbReference type="InterPro" id="IPR042095">
    <property type="entry name" value="SUMF_sf"/>
</dbReference>
<feature type="domain" description="Sulfatase-modifying factor enzyme-like" evidence="2">
    <location>
        <begin position="73"/>
        <end position="335"/>
    </location>
</feature>
<evidence type="ECO:0000259" key="2">
    <source>
        <dbReference type="Pfam" id="PF03781"/>
    </source>
</evidence>
<dbReference type="Proteomes" id="UP000326837">
    <property type="component" value="Chromosome"/>
</dbReference>
<name>A0A5K7X690_9BACT</name>
<dbReference type="Gene3D" id="3.90.1580.10">
    <property type="entry name" value="paralog of FGE (formylglycine-generating enzyme)"/>
    <property type="match status" value="1"/>
</dbReference>
<feature type="chain" id="PRO_5024928873" description="Sulfatase-modifying factor enzyme-like domain-containing protein" evidence="1">
    <location>
        <begin position="25"/>
        <end position="365"/>
    </location>
</feature>
<gene>
    <name evidence="3" type="ORF">PLANPX_1692</name>
</gene>
<dbReference type="InterPro" id="IPR016187">
    <property type="entry name" value="CTDL_fold"/>
</dbReference>
<dbReference type="GO" id="GO:0120147">
    <property type="term" value="F:formylglycine-generating oxidase activity"/>
    <property type="evidence" value="ECO:0007669"/>
    <property type="project" value="TreeGrafter"/>
</dbReference>
<feature type="signal peptide" evidence="1">
    <location>
        <begin position="1"/>
        <end position="24"/>
    </location>
</feature>
<proteinExistence type="predicted"/>
<evidence type="ECO:0000256" key="1">
    <source>
        <dbReference type="SAM" id="SignalP"/>
    </source>
</evidence>
<evidence type="ECO:0000313" key="3">
    <source>
        <dbReference type="EMBL" id="BBO32080.1"/>
    </source>
</evidence>
<accession>A0A5K7X690</accession>
<dbReference type="InterPro" id="IPR005532">
    <property type="entry name" value="SUMF_dom"/>
</dbReference>
<sequence length="365" mass="37873">MSRRVIGRFAAALACAAIPLQAHAVSMSTVPVGNPGNAGQLSGASVIGSPADGASTPYAGFGPDGVVGGVNYNYRIGTYEVTNAQYVEFLNAKATTDSLGLYNAAMGSNARGGIVQSGVSGSFAYTLKDNMGNKPVNFVGFFDSLRFINWLGNGQGAGNTETGSYTLLGGTAAPSNATTVARNAGAKWVLPTESEAYKAAYYDPRTAAQGGPAGDDHYWLYATKSDIEPTSATANAVGDISNPGANVANWGNGADWNALDGNVTTVGSAGPLSASYYGTYDQAGSVYEWNESLITGTNRGIRSGSFQEVSHRMRAYLRGAQPTTTEIQNLGFRVAFVPEPHAGLLAMLGASLVGLVQRRFSKRNG</sequence>
<organism evidence="3 4">
    <name type="scientific">Lacipirellula parvula</name>
    <dbReference type="NCBI Taxonomy" id="2650471"/>
    <lineage>
        <taxon>Bacteria</taxon>
        <taxon>Pseudomonadati</taxon>
        <taxon>Planctomycetota</taxon>
        <taxon>Planctomycetia</taxon>
        <taxon>Pirellulales</taxon>
        <taxon>Lacipirellulaceae</taxon>
        <taxon>Lacipirellula</taxon>
    </lineage>
</organism>
<dbReference type="AlphaFoldDB" id="A0A5K7X690"/>
<keyword evidence="4" id="KW-1185">Reference proteome</keyword>